<dbReference type="Gene3D" id="3.10.180.10">
    <property type="entry name" value="2,3-Dihydroxybiphenyl 1,2-Dioxygenase, domain 1"/>
    <property type="match status" value="1"/>
</dbReference>
<proteinExistence type="predicted"/>
<dbReference type="RefSeq" id="WP_035230587.1">
    <property type="nucleotide sequence ID" value="NZ_ARXV01000002.1"/>
</dbReference>
<dbReference type="eggNOG" id="COG0346">
    <property type="taxonomic scope" value="Bacteria"/>
</dbReference>
<dbReference type="EMBL" id="ARXV01000002">
    <property type="protein sequence ID" value="KGD66332.1"/>
    <property type="molecule type" value="Genomic_DNA"/>
</dbReference>
<evidence type="ECO:0000313" key="3">
    <source>
        <dbReference type="Proteomes" id="UP000029444"/>
    </source>
</evidence>
<evidence type="ECO:0000313" key="2">
    <source>
        <dbReference type="EMBL" id="KGD66332.1"/>
    </source>
</evidence>
<gene>
    <name evidence="2" type="ORF">Y5S_00804</name>
</gene>
<feature type="domain" description="VOC" evidence="1">
    <location>
        <begin position="2"/>
        <end position="115"/>
    </location>
</feature>
<reference evidence="2 3" key="1">
    <citation type="submission" date="2012-09" db="EMBL/GenBank/DDBJ databases">
        <title>Genome Sequence of alkane-degrading Bacterium Alcanivorax sp. 19-m-6.</title>
        <authorList>
            <person name="Lai Q."/>
            <person name="Shao Z."/>
        </authorList>
    </citation>
    <scope>NUCLEOTIDE SEQUENCE [LARGE SCALE GENOMIC DNA]</scope>
    <source>
        <strain evidence="2 3">19-m-6</strain>
    </source>
</reference>
<dbReference type="PROSITE" id="PS51819">
    <property type="entry name" value="VOC"/>
    <property type="match status" value="1"/>
</dbReference>
<evidence type="ECO:0000259" key="1">
    <source>
        <dbReference type="PROSITE" id="PS51819"/>
    </source>
</evidence>
<dbReference type="AlphaFoldDB" id="A0A095SP11"/>
<dbReference type="STRING" id="1177154.Y5S_00804"/>
<dbReference type="OrthoDB" id="9803104at2"/>
<name>A0A095SP11_9GAMM</name>
<keyword evidence="3" id="KW-1185">Reference proteome</keyword>
<dbReference type="InterPro" id="IPR004360">
    <property type="entry name" value="Glyas_Fos-R_dOase_dom"/>
</dbReference>
<sequence>MKVMRIMANTRTGDPEKVDAFYGGILGLEMLMDHGWFRTYGSDETMRVQVSFGSQGGSDTEVPDLSIEVDDLSEALARFQQAGVEILYGPVDEPWGVRRFFVHDPFGKLLNILQHL</sequence>
<protein>
    <submittedName>
        <fullName evidence="2">Bleomycin resistance protein</fullName>
    </submittedName>
</protein>
<dbReference type="Pfam" id="PF00903">
    <property type="entry name" value="Glyoxalase"/>
    <property type="match status" value="1"/>
</dbReference>
<accession>A0A095SP11</accession>
<dbReference type="PATRIC" id="fig|1177154.3.peg.811"/>
<dbReference type="Proteomes" id="UP000029444">
    <property type="component" value="Unassembled WGS sequence"/>
</dbReference>
<dbReference type="SUPFAM" id="SSF54593">
    <property type="entry name" value="Glyoxalase/Bleomycin resistance protein/Dihydroxybiphenyl dioxygenase"/>
    <property type="match status" value="1"/>
</dbReference>
<dbReference type="InterPro" id="IPR029068">
    <property type="entry name" value="Glyas_Bleomycin-R_OHBP_Dase"/>
</dbReference>
<comment type="caution">
    <text evidence="2">The sequence shown here is derived from an EMBL/GenBank/DDBJ whole genome shotgun (WGS) entry which is preliminary data.</text>
</comment>
<dbReference type="InterPro" id="IPR037523">
    <property type="entry name" value="VOC_core"/>
</dbReference>
<organism evidence="2 3">
    <name type="scientific">Alcanivorax nanhaiticus</name>
    <dbReference type="NCBI Taxonomy" id="1177154"/>
    <lineage>
        <taxon>Bacteria</taxon>
        <taxon>Pseudomonadati</taxon>
        <taxon>Pseudomonadota</taxon>
        <taxon>Gammaproteobacteria</taxon>
        <taxon>Oceanospirillales</taxon>
        <taxon>Alcanivoracaceae</taxon>
        <taxon>Alcanivorax</taxon>
    </lineage>
</organism>